<dbReference type="EMBL" id="MGAD01000001">
    <property type="protein sequence ID" value="OGK38946.1"/>
    <property type="molecule type" value="Genomic_DNA"/>
</dbReference>
<dbReference type="InterPro" id="IPR022572">
    <property type="entry name" value="DNA_rep/recomb_RecO_N"/>
</dbReference>
<organism evidence="5 6">
    <name type="scientific">Candidatus Roizmanbacteria bacterium RIFCSPHIGHO2_12_FULL_42_10</name>
    <dbReference type="NCBI Taxonomy" id="1802053"/>
    <lineage>
        <taxon>Bacteria</taxon>
        <taxon>Candidatus Roizmaniibacteriota</taxon>
    </lineage>
</organism>
<dbReference type="PANTHER" id="PTHR33991:SF1">
    <property type="entry name" value="DNA REPAIR PROTEIN RECO"/>
    <property type="match status" value="1"/>
</dbReference>
<dbReference type="InterPro" id="IPR003717">
    <property type="entry name" value="RecO"/>
</dbReference>
<keyword evidence="1" id="KW-0227">DNA damage</keyword>
<proteinExistence type="predicted"/>
<dbReference type="GO" id="GO:0006302">
    <property type="term" value="P:double-strand break repair"/>
    <property type="evidence" value="ECO:0007669"/>
    <property type="project" value="TreeGrafter"/>
</dbReference>
<dbReference type="Gene3D" id="2.40.50.140">
    <property type="entry name" value="Nucleic acid-binding proteins"/>
    <property type="match status" value="1"/>
</dbReference>
<dbReference type="InterPro" id="IPR012340">
    <property type="entry name" value="NA-bd_OB-fold"/>
</dbReference>
<evidence type="ECO:0000259" key="4">
    <source>
        <dbReference type="Pfam" id="PF11967"/>
    </source>
</evidence>
<dbReference type="NCBIfam" id="TIGR00613">
    <property type="entry name" value="reco"/>
    <property type="match status" value="1"/>
</dbReference>
<keyword evidence="2" id="KW-0233">DNA recombination</keyword>
<dbReference type="SUPFAM" id="SSF50249">
    <property type="entry name" value="Nucleic acid-binding proteins"/>
    <property type="match status" value="1"/>
</dbReference>
<evidence type="ECO:0000313" key="5">
    <source>
        <dbReference type="EMBL" id="OGK38946.1"/>
    </source>
</evidence>
<dbReference type="GO" id="GO:0006310">
    <property type="term" value="P:DNA recombination"/>
    <property type="evidence" value="ECO:0007669"/>
    <property type="project" value="UniProtKB-KW"/>
</dbReference>
<comment type="caution">
    <text evidence="5">The sequence shown here is derived from an EMBL/GenBank/DDBJ whole genome shotgun (WGS) entry which is preliminary data.</text>
</comment>
<sequence length="171" mass="19891">MKKQLHFTDEGLVLKKSSLRDNDRRVVLLTRNFGKKTLTAFGVRKITSRRLSHLETGSVIRLSWREDGDFAVLEETELRFAHSRIKESKDLLTLMYDLLYIVHRLLPDSEPAPAVYALTLKYLRKIYTQGLSHDEFGDYVSKLLVLEGFASHEEVKKRSFDPFKFTESLLN</sequence>
<dbReference type="AlphaFoldDB" id="A0A1F7I6E8"/>
<accession>A0A1F7I6E8</accession>
<keyword evidence="3" id="KW-0234">DNA repair</keyword>
<dbReference type="Pfam" id="PF11967">
    <property type="entry name" value="RecO_N"/>
    <property type="match status" value="1"/>
</dbReference>
<gene>
    <name evidence="5" type="ORF">A3F32_02315</name>
</gene>
<dbReference type="PANTHER" id="PTHR33991">
    <property type="entry name" value="DNA REPAIR PROTEIN RECO"/>
    <property type="match status" value="1"/>
</dbReference>
<dbReference type="Proteomes" id="UP000178076">
    <property type="component" value="Unassembled WGS sequence"/>
</dbReference>
<reference evidence="5 6" key="1">
    <citation type="journal article" date="2016" name="Nat. Commun.">
        <title>Thousands of microbial genomes shed light on interconnected biogeochemical processes in an aquifer system.</title>
        <authorList>
            <person name="Anantharaman K."/>
            <person name="Brown C.T."/>
            <person name="Hug L.A."/>
            <person name="Sharon I."/>
            <person name="Castelle C.J."/>
            <person name="Probst A.J."/>
            <person name="Thomas B.C."/>
            <person name="Singh A."/>
            <person name="Wilkins M.J."/>
            <person name="Karaoz U."/>
            <person name="Brodie E.L."/>
            <person name="Williams K.H."/>
            <person name="Hubbard S.S."/>
            <person name="Banfield J.F."/>
        </authorList>
    </citation>
    <scope>NUCLEOTIDE SEQUENCE [LARGE SCALE GENOMIC DNA]</scope>
</reference>
<name>A0A1F7I6E8_9BACT</name>
<feature type="domain" description="DNA replication/recombination mediator RecO N-terminal" evidence="4">
    <location>
        <begin position="7"/>
        <end position="78"/>
    </location>
</feature>
<dbReference type="GO" id="GO:0043590">
    <property type="term" value="C:bacterial nucleoid"/>
    <property type="evidence" value="ECO:0007669"/>
    <property type="project" value="TreeGrafter"/>
</dbReference>
<evidence type="ECO:0000256" key="2">
    <source>
        <dbReference type="ARBA" id="ARBA00023172"/>
    </source>
</evidence>
<evidence type="ECO:0000256" key="1">
    <source>
        <dbReference type="ARBA" id="ARBA00022763"/>
    </source>
</evidence>
<protein>
    <submittedName>
        <fullName evidence="5">DNA repair protein RecO</fullName>
    </submittedName>
</protein>
<evidence type="ECO:0000256" key="3">
    <source>
        <dbReference type="ARBA" id="ARBA00023204"/>
    </source>
</evidence>
<evidence type="ECO:0000313" key="6">
    <source>
        <dbReference type="Proteomes" id="UP000178076"/>
    </source>
</evidence>